<accession>A0A061JM79</accession>
<dbReference type="AlphaFoldDB" id="A0A061JM79"/>
<dbReference type="Proteomes" id="UP000026923">
    <property type="component" value="Unassembled WGS sequence"/>
</dbReference>
<feature type="transmembrane region" description="Helical" evidence="1">
    <location>
        <begin position="6"/>
        <end position="25"/>
    </location>
</feature>
<proteinExistence type="predicted"/>
<keyword evidence="1" id="KW-0812">Transmembrane</keyword>
<name>A0A061JM79_STUST</name>
<reference evidence="2 3" key="1">
    <citation type="journal article" date="2013" name="Genome Announc.">
        <title>Draft Genome of the Nitrogen-Fixing Bacterium Pseudomonas stutzeri Strain KOS6 Isolated from Industrial Hydrocarbon Sludge.</title>
        <authorList>
            <person name="Grigoryeva T.V."/>
            <person name="Laikov A.V."/>
            <person name="Naumova R.P."/>
            <person name="Manolov A.I."/>
            <person name="Larin A.K."/>
            <person name="Karpova I.Y."/>
            <person name="Semashko T.A."/>
            <person name="Alexeev D.G."/>
            <person name="Kostryukova E.S."/>
            <person name="Muller R."/>
            <person name="Govorun V.M."/>
        </authorList>
    </citation>
    <scope>NUCLEOTIDE SEQUENCE [LARGE SCALE GENOMIC DNA]</scope>
    <source>
        <strain evidence="2 3">KOS6</strain>
    </source>
</reference>
<keyword evidence="1" id="KW-0472">Membrane</keyword>
<keyword evidence="1" id="KW-1133">Transmembrane helix</keyword>
<comment type="caution">
    <text evidence="2">The sequence shown here is derived from an EMBL/GenBank/DDBJ whole genome shotgun (WGS) entry which is preliminary data.</text>
</comment>
<feature type="transmembrane region" description="Helical" evidence="1">
    <location>
        <begin position="66"/>
        <end position="86"/>
    </location>
</feature>
<dbReference type="RefSeq" id="WP_003296346.1">
    <property type="nucleotide sequence ID" value="NZ_KK020676.1"/>
</dbReference>
<dbReference type="EMBL" id="AMCZ02000016">
    <property type="protein sequence ID" value="EWC40837.1"/>
    <property type="molecule type" value="Genomic_DNA"/>
</dbReference>
<evidence type="ECO:0000313" key="3">
    <source>
        <dbReference type="Proteomes" id="UP000026923"/>
    </source>
</evidence>
<evidence type="ECO:0000256" key="1">
    <source>
        <dbReference type="SAM" id="Phobius"/>
    </source>
</evidence>
<sequence length="224" mass="24147">MPGELFGLFVLTGGTVAAVLAYLVWSHVSAAREKAREAEKEQRWRVAFGMAEESPPAPKPGKPGRAWLPVAVLVGALAIGAGLMVADDGEEGGRPAAADNLAARFPGPWREDYLQLDQHTVEQRRELALFSMRALGAEVNLAAVTAAPDEAETRELVATGINLNGLLCARVTAIRPLEVDGNYEVECLEYRGGKITKSYFIDVWRGLALIPGAEPRSSDGWIRP</sequence>
<protein>
    <submittedName>
        <fullName evidence="2">Uncharacterized protein</fullName>
    </submittedName>
</protein>
<evidence type="ECO:0000313" key="2">
    <source>
        <dbReference type="EMBL" id="EWC40837.1"/>
    </source>
</evidence>
<dbReference type="HOGENOM" id="CLU_1234163_0_0_6"/>
<dbReference type="OrthoDB" id="9256252at2"/>
<organism evidence="2 3">
    <name type="scientific">Stutzerimonas stutzeri KOS6</name>
    <dbReference type="NCBI Taxonomy" id="1218352"/>
    <lineage>
        <taxon>Bacteria</taxon>
        <taxon>Pseudomonadati</taxon>
        <taxon>Pseudomonadota</taxon>
        <taxon>Gammaproteobacteria</taxon>
        <taxon>Pseudomonadales</taxon>
        <taxon>Pseudomonadaceae</taxon>
        <taxon>Stutzerimonas</taxon>
    </lineage>
</organism>
<gene>
    <name evidence="2" type="ORF">B597_013485</name>
</gene>